<dbReference type="UniPathway" id="UPA00071"/>
<dbReference type="SUPFAM" id="SSF53448">
    <property type="entry name" value="Nucleotide-diphospho-sugar transferases"/>
    <property type="match status" value="1"/>
</dbReference>
<sequence>MRTEWTVWIPVKARAAAKSRLALPPQRRAALAEAMLRDVLAAVAAVARPVLLTGDPYWRRLGAPVRPTPPGLTAAVAHAVPAAGPGPVAVLVGDLPALRPAELAAALAAAAGHPRALVADAAGTGTTLLAAAAAAALRPAFGAGSRARHGRGGAADLTAAVDAPGLRRDVDTLADLAAARALGVGPHTARLLAAPAADARPGRPGARAAPAGAFPAPE</sequence>
<reference evidence="7" key="1">
    <citation type="journal article" date="2014" name="Int. J. Syst. Evol. Microbiol.">
        <title>Complete genome sequence of Corynebacterium casei LMG S-19264T (=DSM 44701T), isolated from a smear-ripened cheese.</title>
        <authorList>
            <consortium name="US DOE Joint Genome Institute (JGI-PGF)"/>
            <person name="Walter F."/>
            <person name="Albersmeier A."/>
            <person name="Kalinowski J."/>
            <person name="Ruckert C."/>
        </authorList>
    </citation>
    <scope>NUCLEOTIDE SEQUENCE</scope>
    <source>
        <strain evidence="7">JCM 3090</strain>
    </source>
</reference>
<dbReference type="HAMAP" id="MF_02114">
    <property type="entry name" value="CofC"/>
    <property type="match status" value="1"/>
</dbReference>
<feature type="region of interest" description="Disordered" evidence="6">
    <location>
        <begin position="195"/>
        <end position="218"/>
    </location>
</feature>
<keyword evidence="4 5" id="KW-0342">GTP-binding</keyword>
<dbReference type="Gene3D" id="3.90.550.10">
    <property type="entry name" value="Spore Coat Polysaccharide Biosynthesis Protein SpsA, Chain A"/>
    <property type="match status" value="1"/>
</dbReference>
<evidence type="ECO:0000313" key="8">
    <source>
        <dbReference type="Proteomes" id="UP000649739"/>
    </source>
</evidence>
<comment type="catalytic activity">
    <reaction evidence="5">
        <text>phosphoenolpyruvate + GTP + H(+) = enolpyruvoyl-2-diphospho-5'-guanosine + diphosphate</text>
        <dbReference type="Rhea" id="RHEA:30519"/>
        <dbReference type="ChEBI" id="CHEBI:15378"/>
        <dbReference type="ChEBI" id="CHEBI:33019"/>
        <dbReference type="ChEBI" id="CHEBI:37565"/>
        <dbReference type="ChEBI" id="CHEBI:58702"/>
        <dbReference type="ChEBI" id="CHEBI:143701"/>
        <dbReference type="EC" id="2.7.7.105"/>
    </reaction>
</comment>
<evidence type="ECO:0000256" key="4">
    <source>
        <dbReference type="ARBA" id="ARBA00023134"/>
    </source>
</evidence>
<evidence type="ECO:0000256" key="1">
    <source>
        <dbReference type="ARBA" id="ARBA00022679"/>
    </source>
</evidence>
<comment type="pathway">
    <text evidence="5">Cofactor biosynthesis; coenzyme F420 biosynthesis.</text>
</comment>
<gene>
    <name evidence="5" type="primary">fbiD</name>
    <name evidence="7" type="ORF">GCM10010123_20840</name>
</gene>
<dbReference type="RefSeq" id="WP_189169898.1">
    <property type="nucleotide sequence ID" value="NZ_BMQB01000004.1"/>
</dbReference>
<keyword evidence="3 5" id="KW-0547">Nucleotide-binding</keyword>
<evidence type="ECO:0000256" key="3">
    <source>
        <dbReference type="ARBA" id="ARBA00022741"/>
    </source>
</evidence>
<dbReference type="AlphaFoldDB" id="A0A8J3B7B8"/>
<organism evidence="7 8">
    <name type="scientific">Pilimelia anulata</name>
    <dbReference type="NCBI Taxonomy" id="53371"/>
    <lineage>
        <taxon>Bacteria</taxon>
        <taxon>Bacillati</taxon>
        <taxon>Actinomycetota</taxon>
        <taxon>Actinomycetes</taxon>
        <taxon>Micromonosporales</taxon>
        <taxon>Micromonosporaceae</taxon>
        <taxon>Pilimelia</taxon>
    </lineage>
</organism>
<dbReference type="GO" id="GO:0052645">
    <property type="term" value="P:F420-0 metabolic process"/>
    <property type="evidence" value="ECO:0007669"/>
    <property type="project" value="UniProtKB-UniRule"/>
</dbReference>
<feature type="binding site" evidence="5">
    <location>
        <position position="126"/>
    </location>
    <ligand>
        <name>phosphoenolpyruvate</name>
        <dbReference type="ChEBI" id="CHEBI:58702"/>
    </ligand>
</feature>
<feature type="binding site" evidence="5">
    <location>
        <position position="145"/>
    </location>
    <ligand>
        <name>phosphoenolpyruvate</name>
        <dbReference type="ChEBI" id="CHEBI:58702"/>
    </ligand>
</feature>
<evidence type="ECO:0000313" key="7">
    <source>
        <dbReference type="EMBL" id="GGJ90841.1"/>
    </source>
</evidence>
<dbReference type="NCBIfam" id="TIGR03552">
    <property type="entry name" value="F420_cofC"/>
    <property type="match status" value="1"/>
</dbReference>
<feature type="binding site" evidence="5">
    <location>
        <position position="142"/>
    </location>
    <ligand>
        <name>phosphoenolpyruvate</name>
        <dbReference type="ChEBI" id="CHEBI:58702"/>
    </ligand>
</feature>
<proteinExistence type="inferred from homology"/>
<reference evidence="7" key="2">
    <citation type="submission" date="2020-09" db="EMBL/GenBank/DDBJ databases">
        <authorList>
            <person name="Sun Q."/>
            <person name="Ohkuma M."/>
        </authorList>
    </citation>
    <scope>NUCLEOTIDE SEQUENCE</scope>
    <source>
        <strain evidence="7">JCM 3090</strain>
    </source>
</reference>
<name>A0A8J3B7B8_9ACTN</name>
<keyword evidence="8" id="KW-1185">Reference proteome</keyword>
<dbReference type="PANTHER" id="PTHR40392">
    <property type="entry name" value="2-PHOSPHO-L-LACTATE GUANYLYLTRANSFERASE"/>
    <property type="match status" value="1"/>
</dbReference>
<dbReference type="EMBL" id="BMQB01000004">
    <property type="protein sequence ID" value="GGJ90841.1"/>
    <property type="molecule type" value="Genomic_DNA"/>
</dbReference>
<dbReference type="InterPro" id="IPR029044">
    <property type="entry name" value="Nucleotide-diphossugar_trans"/>
</dbReference>
<comment type="similarity">
    <text evidence="5">Belongs to the CofC family.</text>
</comment>
<protein>
    <recommendedName>
        <fullName evidence="5">Phosphoenolpyruvate guanylyltransferase</fullName>
        <shortName evidence="5">PEP guanylyltransferase</shortName>
        <ecNumber evidence="5">2.7.7.105</ecNumber>
    </recommendedName>
</protein>
<dbReference type="InterPro" id="IPR002835">
    <property type="entry name" value="CofC"/>
</dbReference>
<accession>A0A8J3B7B8</accession>
<comment type="caution">
    <text evidence="7">The sequence shown here is derived from an EMBL/GenBank/DDBJ whole genome shotgun (WGS) entry which is preliminary data.</text>
</comment>
<keyword evidence="1 5" id="KW-0808">Transferase</keyword>
<keyword evidence="2 5" id="KW-0548">Nucleotidyltransferase</keyword>
<evidence type="ECO:0000256" key="2">
    <source>
        <dbReference type="ARBA" id="ARBA00022695"/>
    </source>
</evidence>
<evidence type="ECO:0000256" key="6">
    <source>
        <dbReference type="SAM" id="MobiDB-lite"/>
    </source>
</evidence>
<dbReference type="GO" id="GO:0005525">
    <property type="term" value="F:GTP binding"/>
    <property type="evidence" value="ECO:0007669"/>
    <property type="project" value="UniProtKB-KW"/>
</dbReference>
<dbReference type="PANTHER" id="PTHR40392:SF1">
    <property type="entry name" value="2-PHOSPHO-L-LACTATE GUANYLYLTRANSFERASE"/>
    <property type="match status" value="1"/>
</dbReference>
<dbReference type="EC" id="2.7.7.105" evidence="5"/>
<dbReference type="Proteomes" id="UP000649739">
    <property type="component" value="Unassembled WGS sequence"/>
</dbReference>
<comment type="function">
    <text evidence="5">Guanylyltransferase that catalyzes the activation of phosphoenolpyruvate (PEP) as enolpyruvoyl-2-diphospho-5'-guanosine, via the condensation of PEP with GTP. It is involved in the biosynthesis of coenzyme F420, a hydride carrier cofactor.</text>
</comment>
<dbReference type="GO" id="GO:0043814">
    <property type="term" value="F:phospholactate guanylyltransferase activity"/>
    <property type="evidence" value="ECO:0007669"/>
    <property type="project" value="InterPro"/>
</dbReference>
<evidence type="ECO:0000256" key="5">
    <source>
        <dbReference type="HAMAP-Rule" id="MF_02114"/>
    </source>
</evidence>
<dbReference type="Pfam" id="PF01983">
    <property type="entry name" value="CofC"/>
    <property type="match status" value="1"/>
</dbReference>